<dbReference type="STRING" id="1120920.SAMN03080599_01863"/>
<dbReference type="NCBIfam" id="NF009726">
    <property type="entry name" value="PRK13253.1"/>
    <property type="match status" value="1"/>
</dbReference>
<reference evidence="5 6" key="1">
    <citation type="submission" date="2016-10" db="EMBL/GenBank/DDBJ databases">
        <authorList>
            <person name="de Groot N.N."/>
        </authorList>
    </citation>
    <scope>NUCLEOTIDE SEQUENCE [LARGE SCALE GENOMIC DNA]</scope>
    <source>
        <strain evidence="5 6">DSM 2784</strain>
    </source>
</reference>
<dbReference type="InterPro" id="IPR023439">
    <property type="entry name" value="Mal_deCO2ase/Cit_lyase_ACP"/>
</dbReference>
<evidence type="ECO:0000256" key="1">
    <source>
        <dbReference type="ARBA" id="ARBA00004496"/>
    </source>
</evidence>
<evidence type="ECO:0000313" key="5">
    <source>
        <dbReference type="EMBL" id="SCZ79648.1"/>
    </source>
</evidence>
<dbReference type="GO" id="GO:0016829">
    <property type="term" value="F:lyase activity"/>
    <property type="evidence" value="ECO:0007669"/>
    <property type="project" value="UniProtKB-KW"/>
</dbReference>
<dbReference type="GO" id="GO:0005737">
    <property type="term" value="C:cytoplasm"/>
    <property type="evidence" value="ECO:0007669"/>
    <property type="project" value="UniProtKB-SubCell"/>
</dbReference>
<accession>A0A1G5S0K5</accession>
<keyword evidence="2" id="KW-0963">Cytoplasm</keyword>
<keyword evidence="6" id="KW-1185">Reference proteome</keyword>
<dbReference type="NCBIfam" id="TIGR01608">
    <property type="entry name" value="citD"/>
    <property type="match status" value="1"/>
</dbReference>
<name>A0A1G5S0K5_9FIRM</name>
<dbReference type="RefSeq" id="WP_092590801.1">
    <property type="nucleotide sequence ID" value="NZ_FMWL01000008.1"/>
</dbReference>
<dbReference type="Pfam" id="PF06857">
    <property type="entry name" value="ACP"/>
    <property type="match status" value="1"/>
</dbReference>
<proteinExistence type="predicted"/>
<keyword evidence="3 4" id="KW-0597">Phosphoprotein</keyword>
<feature type="modified residue" description="O-(phosphoribosyl dephospho-coenzyme A)serine" evidence="4">
    <location>
        <position position="14"/>
    </location>
</feature>
<dbReference type="AlphaFoldDB" id="A0A1G5S0K5"/>
<sequence length="94" mass="10100">MKILKTAKAGTLESNDIFIMVSPADSEGVNLELQSIVLAQFGRQIRETILKTVAAKGVTQANILARDRGALDYTIEARVETALDRALSDAGVIL</sequence>
<dbReference type="PIRSF" id="PIRSF002736">
    <property type="entry name" value="Citrt_lyas_gamma"/>
    <property type="match status" value="1"/>
</dbReference>
<organism evidence="5 6">
    <name type="scientific">Acidaminobacter hydrogenoformans DSM 2784</name>
    <dbReference type="NCBI Taxonomy" id="1120920"/>
    <lineage>
        <taxon>Bacteria</taxon>
        <taxon>Bacillati</taxon>
        <taxon>Bacillota</taxon>
        <taxon>Clostridia</taxon>
        <taxon>Peptostreptococcales</taxon>
        <taxon>Acidaminobacteraceae</taxon>
        <taxon>Acidaminobacter</taxon>
    </lineage>
</organism>
<dbReference type="Proteomes" id="UP000199208">
    <property type="component" value="Unassembled WGS sequence"/>
</dbReference>
<keyword evidence="5" id="KW-0456">Lyase</keyword>
<gene>
    <name evidence="5" type="ORF">SAMN03080599_01863</name>
</gene>
<evidence type="ECO:0000256" key="3">
    <source>
        <dbReference type="ARBA" id="ARBA00022553"/>
    </source>
</evidence>
<evidence type="ECO:0000256" key="4">
    <source>
        <dbReference type="PIRSR" id="PIRSR002736-50"/>
    </source>
</evidence>
<comment type="subcellular location">
    <subcellularLocation>
        <location evidence="1">Cytoplasm</location>
    </subcellularLocation>
</comment>
<dbReference type="OrthoDB" id="1120942at2"/>
<evidence type="ECO:0000313" key="6">
    <source>
        <dbReference type="Proteomes" id="UP000199208"/>
    </source>
</evidence>
<dbReference type="InterPro" id="IPR006495">
    <property type="entry name" value="CitD"/>
</dbReference>
<evidence type="ECO:0000256" key="2">
    <source>
        <dbReference type="ARBA" id="ARBA00022490"/>
    </source>
</evidence>
<dbReference type="EMBL" id="FMWL01000008">
    <property type="protein sequence ID" value="SCZ79648.1"/>
    <property type="molecule type" value="Genomic_DNA"/>
</dbReference>
<protein>
    <submittedName>
        <fullName evidence="5">Citrate lyase subunit gamma (Acyl carrier protein)</fullName>
    </submittedName>
</protein>